<dbReference type="Gene3D" id="3.90.180.10">
    <property type="entry name" value="Medium-chain alcohol dehydrogenases, catalytic domain"/>
    <property type="match status" value="1"/>
</dbReference>
<feature type="domain" description="Alcohol dehydrogenase-like N-terminal" evidence="1">
    <location>
        <begin position="31"/>
        <end position="90"/>
    </location>
</feature>
<dbReference type="AlphaFoldDB" id="A0AAW0GQ55"/>
<organism evidence="2 3">
    <name type="scientific">Cerrena zonata</name>
    <dbReference type="NCBI Taxonomy" id="2478898"/>
    <lineage>
        <taxon>Eukaryota</taxon>
        <taxon>Fungi</taxon>
        <taxon>Dikarya</taxon>
        <taxon>Basidiomycota</taxon>
        <taxon>Agaricomycotina</taxon>
        <taxon>Agaricomycetes</taxon>
        <taxon>Polyporales</taxon>
        <taxon>Cerrenaceae</taxon>
        <taxon>Cerrena</taxon>
    </lineage>
</organism>
<dbReference type="EMBL" id="JASBNA010000003">
    <property type="protein sequence ID" value="KAK7693199.1"/>
    <property type="molecule type" value="Genomic_DNA"/>
</dbReference>
<gene>
    <name evidence="2" type="ORF">QCA50_002765</name>
</gene>
<dbReference type="InterPro" id="IPR011032">
    <property type="entry name" value="GroES-like_sf"/>
</dbReference>
<dbReference type="InterPro" id="IPR013154">
    <property type="entry name" value="ADH-like_N"/>
</dbReference>
<dbReference type="SUPFAM" id="SSF50129">
    <property type="entry name" value="GroES-like"/>
    <property type="match status" value="1"/>
</dbReference>
<dbReference type="PANTHER" id="PTHR45348:SF2">
    <property type="entry name" value="ZINC-TYPE ALCOHOL DEHYDROGENASE-LIKE PROTEIN C2E1P3.01"/>
    <property type="match status" value="1"/>
</dbReference>
<dbReference type="Proteomes" id="UP001385951">
    <property type="component" value="Unassembled WGS sequence"/>
</dbReference>
<protein>
    <recommendedName>
        <fullName evidence="1">Alcohol dehydrogenase-like N-terminal domain-containing protein</fullName>
    </recommendedName>
</protein>
<evidence type="ECO:0000313" key="2">
    <source>
        <dbReference type="EMBL" id="KAK7693199.1"/>
    </source>
</evidence>
<evidence type="ECO:0000259" key="1">
    <source>
        <dbReference type="Pfam" id="PF08240"/>
    </source>
</evidence>
<evidence type="ECO:0000313" key="3">
    <source>
        <dbReference type="Proteomes" id="UP001385951"/>
    </source>
</evidence>
<dbReference type="PANTHER" id="PTHR45348">
    <property type="entry name" value="HYPOTHETICAL OXIDOREDUCTASE (EUROFUNG)"/>
    <property type="match status" value="1"/>
</dbReference>
<dbReference type="GO" id="GO:0016651">
    <property type="term" value="F:oxidoreductase activity, acting on NAD(P)H"/>
    <property type="evidence" value="ECO:0007669"/>
    <property type="project" value="InterPro"/>
</dbReference>
<sequence length="147" mass="16399">MPIFDEVSPSAMAVFQEDVLDHSRTHLPRIGDEEILVRVEAMVEDPSDWRKVETVTQEFSHATRGVDFSGTVVKLGGPAACGVSVGDHVVGFVRSQSIRQHTHVDNKTEEKFIRLDAELAWVVPRGTLSHEDAAQARLGRYRYIFGV</sequence>
<dbReference type="InterPro" id="IPR047122">
    <property type="entry name" value="Trans-enoyl_RdTase-like"/>
</dbReference>
<keyword evidence="3" id="KW-1185">Reference proteome</keyword>
<name>A0AAW0GQ55_9APHY</name>
<comment type="caution">
    <text evidence="2">The sequence shown here is derived from an EMBL/GenBank/DDBJ whole genome shotgun (WGS) entry which is preliminary data.</text>
</comment>
<reference evidence="2 3" key="1">
    <citation type="submission" date="2022-09" db="EMBL/GenBank/DDBJ databases">
        <authorList>
            <person name="Palmer J.M."/>
        </authorList>
    </citation>
    <scope>NUCLEOTIDE SEQUENCE [LARGE SCALE GENOMIC DNA]</scope>
    <source>
        <strain evidence="2 3">DSM 7382</strain>
    </source>
</reference>
<dbReference type="Pfam" id="PF08240">
    <property type="entry name" value="ADH_N"/>
    <property type="match status" value="1"/>
</dbReference>
<proteinExistence type="predicted"/>
<accession>A0AAW0GQ55</accession>